<sequence length="350" mass="38963">MSAKPTQEHAMNATGPADEIAPLPYPDGWFALCFSRELKPGTVLTTPFMGRDVVLYRTASGVACAVDAYCPHQGAHLGHGGTVDGEQIVCPFHHYAYGPDGRRATARCPHGAQGLTLRTRHVREWNGFVFVWQNADGLAPTWELPDVDMTGFSAPVGQAFTLRGVMQNLPENGYDLEHFGALHRWKDMKPHAPVIDGPRISMQVEMAWKNIRWSTLIGVHGLGCVSSDHEMKAIGLEAKIFACGVQIAPLRWTFRDGISFRFSWLSRWPAPLQRVVYAALGRLLHRLWLVPVFKEDIMVWSNRDYTGYGTPGAGDGPYPVFQRWARQFYPGGDRTEARHRAAHADAFAGK</sequence>
<keyword evidence="5" id="KW-1133">Transmembrane helix</keyword>
<keyword evidence="8" id="KW-0411">Iron-sulfur</keyword>
<dbReference type="InterPro" id="IPR017941">
    <property type="entry name" value="Rieske_2Fe-2S"/>
</dbReference>
<keyword evidence="6" id="KW-0560">Oxidoreductase</keyword>
<dbReference type="Pfam" id="PF00355">
    <property type="entry name" value="Rieske"/>
    <property type="match status" value="1"/>
</dbReference>
<dbReference type="InterPro" id="IPR036922">
    <property type="entry name" value="Rieske_2Fe-2S_sf"/>
</dbReference>
<organism evidence="11">
    <name type="scientific">Burkholderia cenocepacia</name>
    <dbReference type="NCBI Taxonomy" id="95486"/>
    <lineage>
        <taxon>Bacteria</taxon>
        <taxon>Pseudomonadati</taxon>
        <taxon>Pseudomonadota</taxon>
        <taxon>Betaproteobacteria</taxon>
        <taxon>Burkholderiales</taxon>
        <taxon>Burkholderiaceae</taxon>
        <taxon>Burkholderia</taxon>
        <taxon>Burkholderia cepacia complex</taxon>
    </lineage>
</organism>
<keyword evidence="4" id="KW-0479">Metal-binding</keyword>
<dbReference type="OrthoDB" id="9769355at2"/>
<dbReference type="GO" id="GO:0005737">
    <property type="term" value="C:cytoplasm"/>
    <property type="evidence" value="ECO:0007669"/>
    <property type="project" value="TreeGrafter"/>
</dbReference>
<evidence type="ECO:0000256" key="9">
    <source>
        <dbReference type="ARBA" id="ARBA00023136"/>
    </source>
</evidence>
<dbReference type="InterPro" id="IPR050584">
    <property type="entry name" value="Cholesterol_7-desaturase"/>
</dbReference>
<dbReference type="GO" id="GO:0046872">
    <property type="term" value="F:metal ion binding"/>
    <property type="evidence" value="ECO:0007669"/>
    <property type="project" value="UniProtKB-KW"/>
</dbReference>
<name>A0A071M838_9BURK</name>
<reference evidence="11" key="1">
    <citation type="submission" date="2014-04" db="EMBL/GenBank/DDBJ databases">
        <title>In planta biocontrol of soil-borne Fusarium wilt of banana through a plant endophytic bacterium, Burkholderia cenocepacia 869T2.</title>
        <authorList>
            <person name="Ho Y.-N."/>
            <person name="Chiang H.-M."/>
            <person name="Chao C.-P."/>
            <person name="Su C.-C."/>
            <person name="Hsu H.-F."/>
            <person name="Guo C.-T."/>
            <person name="Hsieh J.-L."/>
            <person name="Huang C.-C."/>
        </authorList>
    </citation>
    <scope>NUCLEOTIDE SEQUENCE [LARGE SCALE GENOMIC DNA]</scope>
    <source>
        <strain evidence="11">869T2</strain>
    </source>
</reference>
<dbReference type="AlphaFoldDB" id="A0A071M838"/>
<evidence type="ECO:0000259" key="10">
    <source>
        <dbReference type="PROSITE" id="PS51296"/>
    </source>
</evidence>
<dbReference type="GO" id="GO:0016020">
    <property type="term" value="C:membrane"/>
    <property type="evidence" value="ECO:0007669"/>
    <property type="project" value="UniProtKB-SubCell"/>
</dbReference>
<evidence type="ECO:0000256" key="3">
    <source>
        <dbReference type="ARBA" id="ARBA00022714"/>
    </source>
</evidence>
<keyword evidence="7" id="KW-0408">Iron</keyword>
<evidence type="ECO:0000256" key="7">
    <source>
        <dbReference type="ARBA" id="ARBA00023004"/>
    </source>
</evidence>
<keyword evidence="2" id="KW-0812">Transmembrane</keyword>
<accession>A0A071M838</accession>
<dbReference type="GO" id="GO:0016491">
    <property type="term" value="F:oxidoreductase activity"/>
    <property type="evidence" value="ECO:0007669"/>
    <property type="project" value="UniProtKB-KW"/>
</dbReference>
<protein>
    <submittedName>
        <fullName evidence="11">(2Fe-2S)-binding protein</fullName>
    </submittedName>
</protein>
<dbReference type="SUPFAM" id="SSF50022">
    <property type="entry name" value="ISP domain"/>
    <property type="match status" value="1"/>
</dbReference>
<comment type="caution">
    <text evidence="11">The sequence shown here is derived from an EMBL/GenBank/DDBJ whole genome shotgun (WGS) entry which is preliminary data.</text>
</comment>
<keyword evidence="3" id="KW-0001">2Fe-2S</keyword>
<dbReference type="Gene3D" id="2.102.10.10">
    <property type="entry name" value="Rieske [2Fe-2S] iron-sulphur domain"/>
    <property type="match status" value="1"/>
</dbReference>
<evidence type="ECO:0000256" key="5">
    <source>
        <dbReference type="ARBA" id="ARBA00022989"/>
    </source>
</evidence>
<proteinExistence type="predicted"/>
<evidence type="ECO:0000256" key="2">
    <source>
        <dbReference type="ARBA" id="ARBA00022692"/>
    </source>
</evidence>
<dbReference type="PANTHER" id="PTHR21266:SF32">
    <property type="entry name" value="CHOLESTEROL 7-DESATURASE NVD"/>
    <property type="match status" value="1"/>
</dbReference>
<evidence type="ECO:0000313" key="11">
    <source>
        <dbReference type="EMBL" id="KEA56913.1"/>
    </source>
</evidence>
<evidence type="ECO:0000256" key="1">
    <source>
        <dbReference type="ARBA" id="ARBA00004370"/>
    </source>
</evidence>
<evidence type="ECO:0000256" key="4">
    <source>
        <dbReference type="ARBA" id="ARBA00022723"/>
    </source>
</evidence>
<keyword evidence="9" id="KW-0472">Membrane</keyword>
<dbReference type="CDD" id="cd03469">
    <property type="entry name" value="Rieske_RO_Alpha_N"/>
    <property type="match status" value="1"/>
</dbReference>
<dbReference type="PANTHER" id="PTHR21266">
    <property type="entry name" value="IRON-SULFUR DOMAIN CONTAINING PROTEIN"/>
    <property type="match status" value="1"/>
</dbReference>
<dbReference type="PROSITE" id="PS51296">
    <property type="entry name" value="RIESKE"/>
    <property type="match status" value="1"/>
</dbReference>
<evidence type="ECO:0000256" key="8">
    <source>
        <dbReference type="ARBA" id="ARBA00023014"/>
    </source>
</evidence>
<dbReference type="EMBL" id="JJOA01000023">
    <property type="protein sequence ID" value="KEA56913.1"/>
    <property type="molecule type" value="Genomic_DNA"/>
</dbReference>
<gene>
    <name evidence="11" type="ORF">DT99_24815</name>
</gene>
<dbReference type="Gene3D" id="3.90.380.10">
    <property type="entry name" value="Naphthalene 1,2-dioxygenase Alpha Subunit, Chain A, domain 1"/>
    <property type="match status" value="1"/>
</dbReference>
<feature type="domain" description="Rieske" evidence="10">
    <location>
        <begin position="30"/>
        <end position="131"/>
    </location>
</feature>
<comment type="subcellular location">
    <subcellularLocation>
        <location evidence="1">Membrane</location>
    </subcellularLocation>
</comment>
<dbReference type="GO" id="GO:0051537">
    <property type="term" value="F:2 iron, 2 sulfur cluster binding"/>
    <property type="evidence" value="ECO:0007669"/>
    <property type="project" value="UniProtKB-KW"/>
</dbReference>
<evidence type="ECO:0000256" key="6">
    <source>
        <dbReference type="ARBA" id="ARBA00023002"/>
    </source>
</evidence>